<keyword evidence="2" id="KW-1185">Reference proteome</keyword>
<accession>A0A0W0RSQ5</accession>
<protein>
    <recommendedName>
        <fullName evidence="3">Pyrroloquinoline quinone (Coenzyme PQQ) biosynthesis protein C</fullName>
    </recommendedName>
</protein>
<dbReference type="SMART" id="SM01236">
    <property type="entry name" value="Haem_oxygenase_2"/>
    <property type="match status" value="1"/>
</dbReference>
<gene>
    <name evidence="1" type="ORF">Lboz_1520</name>
</gene>
<dbReference type="Pfam" id="PF14518">
    <property type="entry name" value="Haem_oxygenas_2"/>
    <property type="match status" value="1"/>
</dbReference>
<dbReference type="Gene3D" id="1.20.910.10">
    <property type="entry name" value="Heme oxygenase-like"/>
    <property type="match status" value="1"/>
</dbReference>
<reference evidence="1 2" key="1">
    <citation type="submission" date="2015-11" db="EMBL/GenBank/DDBJ databases">
        <title>Genomic analysis of 38 Legionella species identifies large and diverse effector repertoires.</title>
        <authorList>
            <person name="Burstein D."/>
            <person name="Amaro F."/>
            <person name="Zusman T."/>
            <person name="Lifshitz Z."/>
            <person name="Cohen O."/>
            <person name="Gilbert J.A."/>
            <person name="Pupko T."/>
            <person name="Shuman H.A."/>
            <person name="Segal G."/>
        </authorList>
    </citation>
    <scope>NUCLEOTIDE SEQUENCE [LARGE SCALE GENOMIC DNA]</scope>
    <source>
        <strain evidence="1 2">WIGA</strain>
    </source>
</reference>
<dbReference type="AlphaFoldDB" id="A0A0W0RSQ5"/>
<dbReference type="STRING" id="447.Lboz_1520"/>
<dbReference type="InterPro" id="IPR016084">
    <property type="entry name" value="Haem_Oase-like_multi-hlx"/>
</dbReference>
<evidence type="ECO:0000313" key="1">
    <source>
        <dbReference type="EMBL" id="KTC74080.1"/>
    </source>
</evidence>
<name>A0A0W0RSQ5_LEGBO</name>
<dbReference type="PATRIC" id="fig|447.4.peg.1623"/>
<dbReference type="Proteomes" id="UP000054695">
    <property type="component" value="Unassembled WGS sequence"/>
</dbReference>
<organism evidence="1 2">
    <name type="scientific">Legionella bozemanae</name>
    <name type="common">Fluoribacter bozemanae</name>
    <dbReference type="NCBI Taxonomy" id="447"/>
    <lineage>
        <taxon>Bacteria</taxon>
        <taxon>Pseudomonadati</taxon>
        <taxon>Pseudomonadota</taxon>
        <taxon>Gammaproteobacteria</taxon>
        <taxon>Legionellales</taxon>
        <taxon>Legionellaceae</taxon>
        <taxon>Legionella</taxon>
    </lineage>
</organism>
<sequence>MDALPKNKNYIMPDYFVDDLPQSLHDFLHKNDLNYRQSLTPIPLFDPQKTSVWTCEQKKIFASIFYHLRGHFINFVWFIANFASNELTKKIILENIHEELGIGSRFSHEMLFERFAKECDVDIHDEIINETHYVPFAKNFNKAHLQWLSEHDEEERIAAFAAYERLDNLDYPYLLQMADSINLSSPAKTFFKVHAYVTHFDSTLELIQPIWEKTPHKIIRAFHFIYTHQLQMWCNLSQQLFTLATAPTAHDHI</sequence>
<evidence type="ECO:0008006" key="3">
    <source>
        <dbReference type="Google" id="ProtNLM"/>
    </source>
</evidence>
<dbReference type="EMBL" id="LNXU01000017">
    <property type="protein sequence ID" value="KTC74080.1"/>
    <property type="molecule type" value="Genomic_DNA"/>
</dbReference>
<comment type="caution">
    <text evidence="1">The sequence shown here is derived from an EMBL/GenBank/DDBJ whole genome shotgun (WGS) entry which is preliminary data.</text>
</comment>
<evidence type="ECO:0000313" key="2">
    <source>
        <dbReference type="Proteomes" id="UP000054695"/>
    </source>
</evidence>
<proteinExistence type="predicted"/>
<dbReference type="SUPFAM" id="SSF48613">
    <property type="entry name" value="Heme oxygenase-like"/>
    <property type="match status" value="1"/>
</dbReference>